<dbReference type="OrthoDB" id="2606558at2"/>
<organism evidence="3 4">
    <name type="scientific">Cyclobacterium amurskyense</name>
    <dbReference type="NCBI Taxonomy" id="320787"/>
    <lineage>
        <taxon>Bacteria</taxon>
        <taxon>Pseudomonadati</taxon>
        <taxon>Bacteroidota</taxon>
        <taxon>Cytophagia</taxon>
        <taxon>Cytophagales</taxon>
        <taxon>Cyclobacteriaceae</taxon>
        <taxon>Cyclobacterium</taxon>
    </lineage>
</organism>
<sequence length="309" mass="35920">MNWFERLKYNFWLFWDRLNLKNFGKSILSVFGGLWLLIEIFAFFGQNTWSNNIRSIWWVFIVIGLIIIIYRNWPKSFFTFKVHNREVSVSIKIGDIFKIDGALIVPINNRLDCVNNGIVKKSSSILRYFIDQVYEETTAHLNTDICQQLEDNSDWYENFVENDNPKTYKVGTVVPVFRSDKQYYLLCSSTLNAQGRSKTTVDDLRLSLTELWAYLTHSGSKDNLIIPIVGTGRGRITLKREDVIKEIVLSFLVSLSQESYCEQLTICIHPNDLKKYNVNLDDLLDFIRLHCNNTGYLKGNENPLGTAIE</sequence>
<dbReference type="KEGG" id="camu:CA2015_0313"/>
<dbReference type="InterPro" id="IPR045535">
    <property type="entry name" value="ThsA_Macro"/>
</dbReference>
<feature type="domain" description="Thoeris protein ThsA Macro" evidence="2">
    <location>
        <begin position="89"/>
        <end position="269"/>
    </location>
</feature>
<evidence type="ECO:0000256" key="1">
    <source>
        <dbReference type="SAM" id="Phobius"/>
    </source>
</evidence>
<keyword evidence="1" id="KW-0472">Membrane</keyword>
<keyword evidence="1" id="KW-1133">Transmembrane helix</keyword>
<protein>
    <recommendedName>
        <fullName evidence="2">Thoeris protein ThsA Macro domain-containing protein</fullName>
    </recommendedName>
</protein>
<feature type="transmembrane region" description="Helical" evidence="1">
    <location>
        <begin position="56"/>
        <end position="73"/>
    </location>
</feature>
<name>A0A0H4PAK3_9BACT</name>
<evidence type="ECO:0000259" key="2">
    <source>
        <dbReference type="Pfam" id="PF20016"/>
    </source>
</evidence>
<dbReference type="EMBL" id="CP012040">
    <property type="protein sequence ID" value="AKP49793.1"/>
    <property type="molecule type" value="Genomic_DNA"/>
</dbReference>
<keyword evidence="4" id="KW-1185">Reference proteome</keyword>
<feature type="transmembrane region" description="Helical" evidence="1">
    <location>
        <begin position="27"/>
        <end position="44"/>
    </location>
</feature>
<gene>
    <name evidence="3" type="ORF">CA2015_0313</name>
</gene>
<reference evidence="3 4" key="1">
    <citation type="submission" date="2015-07" db="EMBL/GenBank/DDBJ databases">
        <authorList>
            <person name="Kim K.M."/>
        </authorList>
    </citation>
    <scope>NUCLEOTIDE SEQUENCE [LARGE SCALE GENOMIC DNA]</scope>
    <source>
        <strain evidence="3 4">KCTC 12363</strain>
    </source>
</reference>
<dbReference type="Proteomes" id="UP000036520">
    <property type="component" value="Chromosome"/>
</dbReference>
<accession>A0A0H4PAK3</accession>
<dbReference type="AlphaFoldDB" id="A0A0H4PAK3"/>
<dbReference type="Pfam" id="PF20016">
    <property type="entry name" value="ThsA_Macro"/>
    <property type="match status" value="1"/>
</dbReference>
<evidence type="ECO:0000313" key="3">
    <source>
        <dbReference type="EMBL" id="AKP49793.1"/>
    </source>
</evidence>
<keyword evidence="1" id="KW-0812">Transmembrane</keyword>
<proteinExistence type="predicted"/>
<evidence type="ECO:0000313" key="4">
    <source>
        <dbReference type="Proteomes" id="UP000036520"/>
    </source>
</evidence>
<dbReference type="STRING" id="320787.CA2015_0313"/>
<dbReference type="RefSeq" id="WP_048640295.1">
    <property type="nucleotide sequence ID" value="NZ_CP012040.1"/>
</dbReference>